<dbReference type="AlphaFoldDB" id="A0A0B2V9M3"/>
<sequence length="105" mass="12426">MFDAHFQQKLSFLIYELLMVLNSTRFINITIRHRISQLTIGLLLANSNSLNDNTYWLRPVDFMEKPINEAEIWFLQAATETTFEKTDGQIAKQQRIMQARRVYKS</sequence>
<dbReference type="EMBL" id="JPKZ01002256">
    <property type="protein sequence ID" value="KHN77695.1"/>
    <property type="molecule type" value="Genomic_DNA"/>
</dbReference>
<accession>A0A0B2V9M3</accession>
<gene>
    <name evidence="1" type="ORF">Tcan_00611</name>
</gene>
<comment type="caution">
    <text evidence="1">The sequence shown here is derived from an EMBL/GenBank/DDBJ whole genome shotgun (WGS) entry which is preliminary data.</text>
</comment>
<proteinExistence type="predicted"/>
<feature type="non-terminal residue" evidence="1">
    <location>
        <position position="105"/>
    </location>
</feature>
<organism evidence="1 2">
    <name type="scientific">Toxocara canis</name>
    <name type="common">Canine roundworm</name>
    <dbReference type="NCBI Taxonomy" id="6265"/>
    <lineage>
        <taxon>Eukaryota</taxon>
        <taxon>Metazoa</taxon>
        <taxon>Ecdysozoa</taxon>
        <taxon>Nematoda</taxon>
        <taxon>Chromadorea</taxon>
        <taxon>Rhabditida</taxon>
        <taxon>Spirurina</taxon>
        <taxon>Ascaridomorpha</taxon>
        <taxon>Ascaridoidea</taxon>
        <taxon>Toxocaridae</taxon>
        <taxon>Toxocara</taxon>
    </lineage>
</organism>
<protein>
    <submittedName>
        <fullName evidence="1">Uncharacterized protein</fullName>
    </submittedName>
</protein>
<dbReference type="Proteomes" id="UP000031036">
    <property type="component" value="Unassembled WGS sequence"/>
</dbReference>
<reference evidence="1 2" key="1">
    <citation type="submission" date="2014-11" db="EMBL/GenBank/DDBJ databases">
        <title>Genetic blueprint of the zoonotic pathogen Toxocara canis.</title>
        <authorList>
            <person name="Zhu X.-Q."/>
            <person name="Korhonen P.K."/>
            <person name="Cai H."/>
            <person name="Young N.D."/>
            <person name="Nejsum P."/>
            <person name="von Samson-Himmelstjerna G."/>
            <person name="Boag P.R."/>
            <person name="Tan P."/>
            <person name="Li Q."/>
            <person name="Min J."/>
            <person name="Yang Y."/>
            <person name="Wang X."/>
            <person name="Fang X."/>
            <person name="Hall R.S."/>
            <person name="Hofmann A."/>
            <person name="Sternberg P.W."/>
            <person name="Jex A.R."/>
            <person name="Gasser R.B."/>
        </authorList>
    </citation>
    <scope>NUCLEOTIDE SEQUENCE [LARGE SCALE GENOMIC DNA]</scope>
    <source>
        <strain evidence="1">PN_DK_2014</strain>
    </source>
</reference>
<name>A0A0B2V9M3_TOXCA</name>
<evidence type="ECO:0000313" key="1">
    <source>
        <dbReference type="EMBL" id="KHN77695.1"/>
    </source>
</evidence>
<evidence type="ECO:0000313" key="2">
    <source>
        <dbReference type="Proteomes" id="UP000031036"/>
    </source>
</evidence>
<keyword evidence="2" id="KW-1185">Reference proteome</keyword>